<gene>
    <name evidence="3" type="ORF">F2P47_10050</name>
</gene>
<dbReference type="GO" id="GO:0005737">
    <property type="term" value="C:cytoplasm"/>
    <property type="evidence" value="ECO:0007669"/>
    <property type="project" value="TreeGrafter"/>
</dbReference>
<evidence type="ECO:0008006" key="5">
    <source>
        <dbReference type="Google" id="ProtNLM"/>
    </source>
</evidence>
<accession>A0A6N6VHI3</accession>
<dbReference type="Proteomes" id="UP000468901">
    <property type="component" value="Unassembled WGS sequence"/>
</dbReference>
<dbReference type="SUPFAM" id="SSF47616">
    <property type="entry name" value="GST C-terminal domain-like"/>
    <property type="match status" value="1"/>
</dbReference>
<dbReference type="SFLD" id="SFLDS00019">
    <property type="entry name" value="Glutathione_Transferase_(cytos"/>
    <property type="match status" value="1"/>
</dbReference>
<name>A0A6N6VHI3_9HYPH</name>
<dbReference type="CDD" id="cd00570">
    <property type="entry name" value="GST_N_family"/>
    <property type="match status" value="1"/>
</dbReference>
<dbReference type="CDD" id="cd00299">
    <property type="entry name" value="GST_C_family"/>
    <property type="match status" value="1"/>
</dbReference>
<dbReference type="SUPFAM" id="SSF52833">
    <property type="entry name" value="Thioredoxin-like"/>
    <property type="match status" value="1"/>
</dbReference>
<dbReference type="PROSITE" id="PS50404">
    <property type="entry name" value="GST_NTER"/>
    <property type="match status" value="1"/>
</dbReference>
<dbReference type="InterPro" id="IPR036249">
    <property type="entry name" value="Thioredoxin-like_sf"/>
</dbReference>
<dbReference type="InterPro" id="IPR036282">
    <property type="entry name" value="Glutathione-S-Trfase_C_sf"/>
</dbReference>
<dbReference type="SFLD" id="SFLDG00358">
    <property type="entry name" value="Main_(cytGST)"/>
    <property type="match status" value="1"/>
</dbReference>
<keyword evidence="4" id="KW-1185">Reference proteome</keyword>
<dbReference type="PROSITE" id="PS51354">
    <property type="entry name" value="GLUTAREDOXIN_2"/>
    <property type="match status" value="1"/>
</dbReference>
<dbReference type="AlphaFoldDB" id="A0A6N6VHI3"/>
<protein>
    <recommendedName>
        <fullName evidence="5">Glutathione S-transferase family protein</fullName>
    </recommendedName>
</protein>
<comment type="caution">
    <text evidence="3">The sequence shown here is derived from an EMBL/GenBank/DDBJ whole genome shotgun (WGS) entry which is preliminary data.</text>
</comment>
<reference evidence="3 4" key="1">
    <citation type="submission" date="2019-09" db="EMBL/GenBank/DDBJ databases">
        <title>Parvibaculum sedimenti sp. nov., isolated from sediment.</title>
        <authorList>
            <person name="Wang Y."/>
        </authorList>
    </citation>
    <scope>NUCLEOTIDE SEQUENCE [LARGE SCALE GENOMIC DNA]</scope>
    <source>
        <strain evidence="3 4">HXT-9</strain>
    </source>
</reference>
<proteinExistence type="predicted"/>
<dbReference type="EMBL" id="WESC01000008">
    <property type="protein sequence ID" value="KAB7739846.1"/>
    <property type="molecule type" value="Genomic_DNA"/>
</dbReference>
<dbReference type="Pfam" id="PF13417">
    <property type="entry name" value="GST_N_3"/>
    <property type="match status" value="1"/>
</dbReference>
<evidence type="ECO:0000259" key="1">
    <source>
        <dbReference type="PROSITE" id="PS50404"/>
    </source>
</evidence>
<dbReference type="Pfam" id="PF13410">
    <property type="entry name" value="GST_C_2"/>
    <property type="match status" value="1"/>
</dbReference>
<dbReference type="InterPro" id="IPR050983">
    <property type="entry name" value="GST_Omega/HSP26"/>
</dbReference>
<dbReference type="InterPro" id="IPR004045">
    <property type="entry name" value="Glutathione_S-Trfase_N"/>
</dbReference>
<dbReference type="PANTHER" id="PTHR43968">
    <property type="match status" value="1"/>
</dbReference>
<evidence type="ECO:0000313" key="4">
    <source>
        <dbReference type="Proteomes" id="UP000468901"/>
    </source>
</evidence>
<dbReference type="RefSeq" id="WP_152216227.1">
    <property type="nucleotide sequence ID" value="NZ_JBAQYD010000077.1"/>
</dbReference>
<sequence>MSMKLYNAQLSPFSARVRLAIYAKGLDVEIVEGFSTPELEAEVEALNPMHKVPTLVFDGKALPESEVICEFLEDLGRGPSLRPADPLEAAQVRLLARIGDLYVMEPMNHLFGQVNPKGRDQALVDRELTELRKGIGWLSFYLDGSPYAVGGKLSLADCTLAPMLFLYVEVGPMFGIADVFQNAPTLRSYYEGLKQDPHVTRVLVELETALRKAMGR</sequence>
<organism evidence="3 4">
    <name type="scientific">Parvibaculum sedimenti</name>
    <dbReference type="NCBI Taxonomy" id="2608632"/>
    <lineage>
        <taxon>Bacteria</taxon>
        <taxon>Pseudomonadati</taxon>
        <taxon>Pseudomonadota</taxon>
        <taxon>Alphaproteobacteria</taxon>
        <taxon>Hyphomicrobiales</taxon>
        <taxon>Parvibaculaceae</taxon>
        <taxon>Parvibaculum</taxon>
    </lineage>
</organism>
<feature type="domain" description="GST C-terminal" evidence="2">
    <location>
        <begin position="85"/>
        <end position="216"/>
    </location>
</feature>
<dbReference type="Gene3D" id="3.40.30.10">
    <property type="entry name" value="Glutaredoxin"/>
    <property type="match status" value="1"/>
</dbReference>
<evidence type="ECO:0000313" key="3">
    <source>
        <dbReference type="EMBL" id="KAB7739846.1"/>
    </source>
</evidence>
<dbReference type="InterPro" id="IPR010987">
    <property type="entry name" value="Glutathione-S-Trfase_C-like"/>
</dbReference>
<dbReference type="Gene3D" id="1.20.1050.10">
    <property type="match status" value="1"/>
</dbReference>
<dbReference type="PROSITE" id="PS50405">
    <property type="entry name" value="GST_CTER"/>
    <property type="match status" value="1"/>
</dbReference>
<dbReference type="PANTHER" id="PTHR43968:SF6">
    <property type="entry name" value="GLUTATHIONE S-TRANSFERASE OMEGA"/>
    <property type="match status" value="1"/>
</dbReference>
<evidence type="ECO:0000259" key="2">
    <source>
        <dbReference type="PROSITE" id="PS50405"/>
    </source>
</evidence>
<dbReference type="InterPro" id="IPR040079">
    <property type="entry name" value="Glutathione_S-Trfase"/>
</dbReference>
<feature type="domain" description="GST N-terminal" evidence="1">
    <location>
        <begin position="1"/>
        <end position="80"/>
    </location>
</feature>